<reference evidence="3" key="1">
    <citation type="submission" date="2022-11" db="UniProtKB">
        <authorList>
            <consortium name="WormBaseParasite"/>
        </authorList>
    </citation>
    <scope>IDENTIFICATION</scope>
</reference>
<protein>
    <submittedName>
        <fullName evidence="3">Uncharacterized protein</fullName>
    </submittedName>
</protein>
<proteinExistence type="predicted"/>
<feature type="coiled-coil region" evidence="1">
    <location>
        <begin position="54"/>
        <end position="109"/>
    </location>
</feature>
<keyword evidence="1" id="KW-0175">Coiled coil</keyword>
<name>A0A915I9Q4_ROMCU</name>
<evidence type="ECO:0000313" key="3">
    <source>
        <dbReference type="WBParaSite" id="nRc.2.0.1.t10498-RA"/>
    </source>
</evidence>
<organism evidence="2 3">
    <name type="scientific">Romanomermis culicivorax</name>
    <name type="common">Nematode worm</name>
    <dbReference type="NCBI Taxonomy" id="13658"/>
    <lineage>
        <taxon>Eukaryota</taxon>
        <taxon>Metazoa</taxon>
        <taxon>Ecdysozoa</taxon>
        <taxon>Nematoda</taxon>
        <taxon>Enoplea</taxon>
        <taxon>Dorylaimia</taxon>
        <taxon>Mermithida</taxon>
        <taxon>Mermithoidea</taxon>
        <taxon>Mermithidae</taxon>
        <taxon>Romanomermis</taxon>
    </lineage>
</organism>
<dbReference type="WBParaSite" id="nRc.2.0.1.t10498-RA">
    <property type="protein sequence ID" value="nRc.2.0.1.t10498-RA"/>
    <property type="gene ID" value="nRc.2.0.1.g10498"/>
</dbReference>
<evidence type="ECO:0000256" key="1">
    <source>
        <dbReference type="SAM" id="Coils"/>
    </source>
</evidence>
<evidence type="ECO:0000313" key="2">
    <source>
        <dbReference type="Proteomes" id="UP000887565"/>
    </source>
</evidence>
<sequence length="353" mass="41565">MSKLTFDRFLMNNYHCPKMNGDKKRVGDENKSYYDDEDKDSTMVEFRVMNKRQLEEYGIILKAKNDEIEQLNIQLKLYETNFAQCLRKIDRLNLENEKLKAKCTDELEIKAGGNEDKIDGQMTNGQDLDQSTIIEFKDEYLKLRQQFEELKDMYESADVEAEAKITLLANRIEDLEEIVDDKNRECIILRNELNEKIQNFEQAENKAQNFSVRFSRQKDLTENLRDELEKLTDKSKELAKEKNDLLTMNASLNHELNIYKKKSRLDEQHILEQVNMAGRELQECIDNLRMSENYEKSKNASISNSVANLAWKIDALEKDVNNKQRAINNVEDRLQLIRSALMKKYSLWSDRSS</sequence>
<dbReference type="AlphaFoldDB" id="A0A915I9Q4"/>
<keyword evidence="2" id="KW-1185">Reference proteome</keyword>
<dbReference type="Proteomes" id="UP000887565">
    <property type="component" value="Unplaced"/>
</dbReference>
<feature type="coiled-coil region" evidence="1">
    <location>
        <begin position="306"/>
        <end position="340"/>
    </location>
</feature>
<accession>A0A915I9Q4</accession>
<feature type="coiled-coil region" evidence="1">
    <location>
        <begin position="133"/>
        <end position="248"/>
    </location>
</feature>